<evidence type="ECO:0000256" key="2">
    <source>
        <dbReference type="ARBA" id="ARBA00023002"/>
    </source>
</evidence>
<dbReference type="PANTHER" id="PTHR30002">
    <property type="entry name" value="EPOXYQUEUOSINE REDUCTASE"/>
    <property type="match status" value="1"/>
</dbReference>
<protein>
    <submittedName>
        <fullName evidence="4">Epoxyqueuosine oQ reductase QueG</fullName>
    </submittedName>
</protein>
<dbReference type="EMBL" id="LXHC01000004">
    <property type="protein sequence ID" value="OAU98081.1"/>
    <property type="molecule type" value="Genomic_DNA"/>
</dbReference>
<evidence type="ECO:0000313" key="5">
    <source>
        <dbReference type="Proteomes" id="UP000078228"/>
    </source>
</evidence>
<proteinExistence type="predicted"/>
<dbReference type="PANTHER" id="PTHR30002:SF4">
    <property type="entry name" value="EPOXYQUEUOSINE REDUCTASE"/>
    <property type="match status" value="1"/>
</dbReference>
<evidence type="ECO:0000256" key="1">
    <source>
        <dbReference type="ARBA" id="ARBA00022485"/>
    </source>
</evidence>
<keyword evidence="1" id="KW-0479">Metal-binding</keyword>
<keyword evidence="2" id="KW-0560">Oxidoreductase</keyword>
<reference evidence="4 5" key="1">
    <citation type="journal article" date="2016" name="Genome Biol. Evol.">
        <title>Comparative Genomic Analyses of the Moraxella catarrhalis Serosensitive and Seroresistant Lineages Demonstrate Their Independent Evolution.</title>
        <authorList>
            <person name="Earl J.P."/>
            <person name="de Vries S.P."/>
            <person name="Ahmed A."/>
            <person name="Powell E."/>
            <person name="Schultz M.P."/>
            <person name="Hermans P.W."/>
            <person name="Hill D.J."/>
            <person name="Zhou Z."/>
            <person name="Constantinidou C.I."/>
            <person name="Hu F.Z."/>
            <person name="Bootsma H.J."/>
            <person name="Ehrlich G.D."/>
        </authorList>
    </citation>
    <scope>NUCLEOTIDE SEQUENCE [LARGE SCALE GENOMIC DNA]</scope>
    <source>
        <strain evidence="4 5">Z7542</strain>
    </source>
</reference>
<name>A0A198UP02_MORCA</name>
<dbReference type="Pfam" id="PF08331">
    <property type="entry name" value="QueG_DUF1730"/>
    <property type="match status" value="1"/>
</dbReference>
<keyword evidence="1" id="KW-0004">4Fe-4S</keyword>
<dbReference type="Proteomes" id="UP000078228">
    <property type="component" value="Unassembled WGS sequence"/>
</dbReference>
<keyword evidence="1" id="KW-0411">Iron-sulfur</keyword>
<dbReference type="PATRIC" id="fig|480.237.peg.993"/>
<feature type="domain" description="DUF1730" evidence="3">
    <location>
        <begin position="73"/>
        <end position="145"/>
    </location>
</feature>
<dbReference type="GO" id="GO:0052693">
    <property type="term" value="F:epoxyqueuosine reductase activity"/>
    <property type="evidence" value="ECO:0007669"/>
    <property type="project" value="TreeGrafter"/>
</dbReference>
<evidence type="ECO:0000313" key="4">
    <source>
        <dbReference type="EMBL" id="OAU98081.1"/>
    </source>
</evidence>
<keyword evidence="5" id="KW-1185">Reference proteome</keyword>
<evidence type="ECO:0000259" key="3">
    <source>
        <dbReference type="Pfam" id="PF08331"/>
    </source>
</evidence>
<dbReference type="InterPro" id="IPR004453">
    <property type="entry name" value="QueG"/>
</dbReference>
<dbReference type="GO" id="GO:0051539">
    <property type="term" value="F:4 iron, 4 sulfur cluster binding"/>
    <property type="evidence" value="ECO:0007669"/>
    <property type="project" value="UniProtKB-KW"/>
</dbReference>
<dbReference type="AlphaFoldDB" id="A0A198UP02"/>
<organism evidence="4 5">
    <name type="scientific">Moraxella catarrhalis</name>
    <name type="common">Branhamella catarrhalis</name>
    <dbReference type="NCBI Taxonomy" id="480"/>
    <lineage>
        <taxon>Bacteria</taxon>
        <taxon>Pseudomonadati</taxon>
        <taxon>Pseudomonadota</taxon>
        <taxon>Gammaproteobacteria</taxon>
        <taxon>Moraxellales</taxon>
        <taxon>Moraxellaceae</taxon>
        <taxon>Moraxella</taxon>
    </lineage>
</organism>
<keyword evidence="1" id="KW-0408">Iron</keyword>
<comment type="caution">
    <text evidence="4">The sequence shown here is derived from an EMBL/GenBank/DDBJ whole genome shotgun (WGS) entry which is preliminary data.</text>
</comment>
<dbReference type="InterPro" id="IPR013542">
    <property type="entry name" value="QueG_DUF1730"/>
</dbReference>
<sequence>MTKRIPAVCVQPIDKDGVKDWICAKSAEFGFSDCGFLSVHYPLFVKQTKALKAWLDQGLNGTLDFMHENHDKRANPALLVDGAKTIITVRMDYLHDLPKPCSVMDNTRPNHAIIARYARGRDYHKTVRQQLKKLAKAIENELPQWQHLSIGADKPFVFRPFSDSAPIFERPIADAAGLGWTGKHTLLINRQAGSFF</sequence>
<accession>A0A198UP02</accession>
<gene>
    <name evidence="4" type="ORF">AO384_0328</name>
</gene>
<dbReference type="GO" id="GO:0008616">
    <property type="term" value="P:tRNA queuosine(34) biosynthetic process"/>
    <property type="evidence" value="ECO:0007669"/>
    <property type="project" value="InterPro"/>
</dbReference>